<dbReference type="PANTHER" id="PTHR11559">
    <property type="entry name" value="CARBOXYLESTERASE"/>
    <property type="match status" value="1"/>
</dbReference>
<keyword evidence="1" id="KW-0732">Signal</keyword>
<gene>
    <name evidence="3" type="ORF">QQX98_008421</name>
</gene>
<protein>
    <recommendedName>
        <fullName evidence="2">Carboxylesterase type B domain-containing protein</fullName>
    </recommendedName>
</protein>
<comment type="caution">
    <text evidence="3">The sequence shown here is derived from an EMBL/GenBank/DDBJ whole genome shotgun (WGS) entry which is preliminary data.</text>
</comment>
<sequence>MLSSRISSWSATTFTIALALLAAPSSAQLWNKTIQTSYGPVSGFKYFNTSTTEEYFNTSVSSVTAFLGIPYAADTGYQNRWKPPQPRESWNNTLAATSFGAPCPSNSEPTSSEDCLSLNIWTSAESSGEAMPVLVWNQGSGETSDDSWWYGGGMAMKDVVFVSFNRRDDVFGYLAHPELNAEGLARDNFNTSGNYGVLDFLEVLKWVQSNIANFGGDPDRVTIAGQSFGSSQVYHAVNSELFSGLFVGGISQSGIRYPYDTMLAGLATSYVTMNDALVHGENYTEFHNATSISQLRELSMEELLVGSDERLNGTWIWWVTALSTNYPLVFKPVLDGYVLPMKYLEQLVEGPANDVPLITGNTKDESGVILPTPGYTLAEYKEYQTLKYGNLSSRYFSLYPFSDNVTEAGLAWNDAARDLSLVSTWAYATNWVKSASSPIYTYFWDHAPPGQEQGAFHQSEIMYALDAMYANTDRYPFTDEDYAIAEVMSGYWTNFVRTGNPNEGGAYTGKLTHWYPNGEATHSVMRLGNGWGNRTTAAPKKVDFMMDYFSQQTPY</sequence>
<dbReference type="SUPFAM" id="SSF53474">
    <property type="entry name" value="alpha/beta-Hydrolases"/>
    <property type="match status" value="1"/>
</dbReference>
<feature type="domain" description="Carboxylesterase type B" evidence="2">
    <location>
        <begin position="32"/>
        <end position="531"/>
    </location>
</feature>
<evidence type="ECO:0000313" key="4">
    <source>
        <dbReference type="Proteomes" id="UP001498476"/>
    </source>
</evidence>
<name>A0ABR1GV79_9HYPO</name>
<accession>A0ABR1GV79</accession>
<dbReference type="Proteomes" id="UP001498476">
    <property type="component" value="Unassembled WGS sequence"/>
</dbReference>
<dbReference type="InterPro" id="IPR050309">
    <property type="entry name" value="Type-B_Carboxylest/Lipase"/>
</dbReference>
<dbReference type="InterPro" id="IPR002018">
    <property type="entry name" value="CarbesteraseB"/>
</dbReference>
<keyword evidence="4" id="KW-1185">Reference proteome</keyword>
<dbReference type="Pfam" id="PF00135">
    <property type="entry name" value="COesterase"/>
    <property type="match status" value="1"/>
</dbReference>
<evidence type="ECO:0000259" key="2">
    <source>
        <dbReference type="Pfam" id="PF00135"/>
    </source>
</evidence>
<feature type="signal peptide" evidence="1">
    <location>
        <begin position="1"/>
        <end position="27"/>
    </location>
</feature>
<evidence type="ECO:0000256" key="1">
    <source>
        <dbReference type="SAM" id="SignalP"/>
    </source>
</evidence>
<reference evidence="3 4" key="1">
    <citation type="journal article" date="2025" name="Microbiol. Resour. Announc.">
        <title>Draft genome sequences for Neonectria magnoliae and Neonectria punicea, canker pathogens of Liriodendron tulipifera and Acer saccharum in West Virginia.</title>
        <authorList>
            <person name="Petronek H.M."/>
            <person name="Kasson M.T."/>
            <person name="Metheny A.M."/>
            <person name="Stauder C.M."/>
            <person name="Lovett B."/>
            <person name="Lynch S.C."/>
            <person name="Garnas J.R."/>
            <person name="Kasson L.R."/>
            <person name="Stajich J.E."/>
        </authorList>
    </citation>
    <scope>NUCLEOTIDE SEQUENCE [LARGE SCALE GENOMIC DNA]</scope>
    <source>
        <strain evidence="3 4">NRRL 64653</strain>
    </source>
</reference>
<feature type="chain" id="PRO_5045240925" description="Carboxylesterase type B domain-containing protein" evidence="1">
    <location>
        <begin position="28"/>
        <end position="555"/>
    </location>
</feature>
<evidence type="ECO:0000313" key="3">
    <source>
        <dbReference type="EMBL" id="KAK7409412.1"/>
    </source>
</evidence>
<dbReference type="EMBL" id="JAZAVJ010000152">
    <property type="protein sequence ID" value="KAK7409412.1"/>
    <property type="molecule type" value="Genomic_DNA"/>
</dbReference>
<organism evidence="3 4">
    <name type="scientific">Neonectria punicea</name>
    <dbReference type="NCBI Taxonomy" id="979145"/>
    <lineage>
        <taxon>Eukaryota</taxon>
        <taxon>Fungi</taxon>
        <taxon>Dikarya</taxon>
        <taxon>Ascomycota</taxon>
        <taxon>Pezizomycotina</taxon>
        <taxon>Sordariomycetes</taxon>
        <taxon>Hypocreomycetidae</taxon>
        <taxon>Hypocreales</taxon>
        <taxon>Nectriaceae</taxon>
        <taxon>Neonectria</taxon>
    </lineage>
</organism>
<dbReference type="InterPro" id="IPR029058">
    <property type="entry name" value="AB_hydrolase_fold"/>
</dbReference>
<dbReference type="Gene3D" id="3.40.50.1820">
    <property type="entry name" value="alpha/beta hydrolase"/>
    <property type="match status" value="1"/>
</dbReference>
<proteinExistence type="predicted"/>